<accession>A0ABQ8M554</accession>
<feature type="region of interest" description="Disordered" evidence="3">
    <location>
        <begin position="449"/>
        <end position="753"/>
    </location>
</feature>
<feature type="region of interest" description="Disordered" evidence="3">
    <location>
        <begin position="1367"/>
        <end position="1443"/>
    </location>
</feature>
<evidence type="ECO:0000256" key="3">
    <source>
        <dbReference type="SAM" id="MobiDB-lite"/>
    </source>
</evidence>
<reference evidence="5 6" key="1">
    <citation type="submission" date="2022-01" db="EMBL/GenBank/DDBJ databases">
        <title>A high-quality chromosome-level genome assembly of rohu carp, Labeo rohita.</title>
        <authorList>
            <person name="Arick M.A. II"/>
            <person name="Hsu C.-Y."/>
            <person name="Magbanua Z."/>
            <person name="Pechanova O."/>
            <person name="Grover C."/>
            <person name="Miller E."/>
            <person name="Thrash A."/>
            <person name="Ezzel L."/>
            <person name="Alam S."/>
            <person name="Benzie J."/>
            <person name="Hamilton M."/>
            <person name="Karsi A."/>
            <person name="Lawrence M.L."/>
            <person name="Peterson D.G."/>
        </authorList>
    </citation>
    <scope>NUCLEOTIDE SEQUENCE [LARGE SCALE GENOMIC DNA]</scope>
    <source>
        <strain evidence="6">BAU-BD-2019</strain>
        <tissue evidence="5">Blood</tissue>
    </source>
</reference>
<dbReference type="Gene3D" id="3.90.70.10">
    <property type="entry name" value="Cysteine proteinases"/>
    <property type="match status" value="1"/>
</dbReference>
<feature type="compositionally biased region" description="Basic and acidic residues" evidence="3">
    <location>
        <begin position="709"/>
        <end position="739"/>
    </location>
</feature>
<protein>
    <submittedName>
        <fullName evidence="5">Inactive ubiquitin carboxyl-terminal hydrolase 54</fullName>
    </submittedName>
</protein>
<feature type="compositionally biased region" description="Polar residues" evidence="3">
    <location>
        <begin position="508"/>
        <end position="525"/>
    </location>
</feature>
<feature type="compositionally biased region" description="Basic and acidic residues" evidence="3">
    <location>
        <begin position="867"/>
        <end position="878"/>
    </location>
</feature>
<dbReference type="Proteomes" id="UP000830375">
    <property type="component" value="Unassembled WGS sequence"/>
</dbReference>
<dbReference type="EMBL" id="JACTAM010000013">
    <property type="protein sequence ID" value="KAI2657765.1"/>
    <property type="molecule type" value="Genomic_DNA"/>
</dbReference>
<feature type="region of interest" description="Disordered" evidence="3">
    <location>
        <begin position="1229"/>
        <end position="1313"/>
    </location>
</feature>
<feature type="compositionally biased region" description="Low complexity" evidence="3">
    <location>
        <begin position="491"/>
        <end position="500"/>
    </location>
</feature>
<feature type="region of interest" description="Disordered" evidence="3">
    <location>
        <begin position="390"/>
        <end position="431"/>
    </location>
</feature>
<dbReference type="InterPro" id="IPR001394">
    <property type="entry name" value="Peptidase_C19_UCH"/>
</dbReference>
<feature type="compositionally biased region" description="Low complexity" evidence="3">
    <location>
        <begin position="675"/>
        <end position="688"/>
    </location>
</feature>
<sequence length="1512" mass="168355">MQACRCTGRAAGPWHTKSPLMAGRWGQVDLRSLPGTARWEVCVIVCLCMHVLWHLDIFRRSFRQLTTHKCMEDSCIFCALKSIFAQFQFSSEKVLPSDALRCALAKTFQDEQRFQLGIMDDAAECFENILMRIHFHISDETKEDICTAKHCIPHQKFAMTLFEQCVCSKCGASSDPLPFIQMVHYISTTSLCEINQNRERDSPQWPSAHGNRQLAIGCLPEICLSCDIAPGTQCCSVFEGNCGEKLRIRRVLMNSPEIITIGLVWDSDHSDLAEDVIHSLGTVLRLGDLFYRVTEDKAKQAELYLVGVVCYYGKHYSTFFFQTKIRKWIYFDDAHVKEIGPKWKDVVSRCIKGHYQPLLLLYADPRGTPVSAQDLASRLDLHHYTKAYYDSEDSGREPSISSDTRTDSSTDSYSYKHSHSHHESMASHFSSDSQGTVIYRKVGVLDRKRSASRPRKFEARGDSRSRCSKTDEVLSAGYHSEGETLKEQQVPRSLPKPSSSRLRDFKETMSNIIHNRPLSASSSGSVGPPDSITKARDWEADSTSSESKSSSSGGRYRPPWKPRREALNIDSIFSRERRKQAGYSPLGALLSEDTGPQGDLAASTEQTTFRSLPGPLRRGSEQPPRLIQRMESGYESSERNSNSPVSLDMPVSEGTSNGTHSLQEGGIKKPPPDVSPSWKSVTKSKSSSALLQDVKASVKGSSHMSLGEGRSELDELQEEVARRAKEQELQRRKEKEKEAAMGFNPRPSKFMDLDELQSQGKGEGFERCVLEAESLLDQSLRLEQAGEVATALSVVNEAMSKLRHTLHESSANAQGRMQKCMRRARGLQQRMQQQELQQKQQEEEKEQKQPLSEQSVPVQILLTKVNEENEKAVSEDALRPPSPLHMKPQSTNKPISEAPGPPFSSYHTDTLSLKQNNERDNSSPLVVTENGSHSHTRGPRDPVTTTNSLVQTASIRSSATVPVIAVNGCEAPLKSPVPLNTPSSPSHFSARQTPSISDHSNSGEGLQNPPRPNSLHGLAHAPHSHTSDACQRALPAPSRNWSCRSLERPDGRPAVMESSPYSPADLRSPSSPCPPSLSSPALDQRPAGPMPVERWAENVNRYYNSQNCARSGRDSPCEELSELDSLYQASLKAPSMPRAPRGTSPQLANRSGNFEQDLTEHSAGFSATLGRSKTPTAEIERSAYRTPAYSTKPLQRPVSATAYDAPLGEDESYSAENLRRIARSLSGTVIGGRTDVPPSRSFDPHVSRMSKHMTMQLPTRRSSTSLHVLPSPSHNPPMFPHETQSQYLNPSHRHHPAPPSHLHQQTLRPSHGQTVKGPETLLRLSLMIHLARCIELANKFLAVLDRGETFSRENYHNVALSYGTLPRAPRRSVSSGPPPVHQARPGPPAPRNYPDTGYATLSHPHRTTASNRTMDGFYRQPHQQSASIPHHSSHHHPHLEPPIQPMRLDVPPERDWRAARDPHVFPRTEPRAGTSRGPPVYICGLCKQNPAEPTRSYCQTCRAHMNHYRMTS</sequence>
<keyword evidence="2 5" id="KW-0378">Hydrolase</keyword>
<keyword evidence="6" id="KW-1185">Reference proteome</keyword>
<dbReference type="PROSITE" id="PS50235">
    <property type="entry name" value="USP_3"/>
    <property type="match status" value="1"/>
</dbReference>
<evidence type="ECO:0000259" key="4">
    <source>
        <dbReference type="PROSITE" id="PS50235"/>
    </source>
</evidence>
<feature type="compositionally biased region" description="Basic and acidic residues" evidence="3">
    <location>
        <begin position="449"/>
        <end position="472"/>
    </location>
</feature>
<keyword evidence="1" id="KW-0833">Ubl conjugation pathway</keyword>
<feature type="compositionally biased region" description="Pro residues" evidence="3">
    <location>
        <begin position="1376"/>
        <end position="1391"/>
    </location>
</feature>
<dbReference type="InterPro" id="IPR052398">
    <property type="entry name" value="Ubiquitin_hydrolase_53/54"/>
</dbReference>
<feature type="region of interest" description="Disordered" evidence="3">
    <location>
        <begin position="867"/>
        <end position="945"/>
    </location>
</feature>
<feature type="compositionally biased region" description="Low complexity" evidence="3">
    <location>
        <begin position="542"/>
        <end position="552"/>
    </location>
</feature>
<feature type="compositionally biased region" description="Polar residues" evidence="3">
    <location>
        <begin position="905"/>
        <end position="915"/>
    </location>
</feature>
<evidence type="ECO:0000313" key="6">
    <source>
        <dbReference type="Proteomes" id="UP000830375"/>
    </source>
</evidence>
<proteinExistence type="predicted"/>
<dbReference type="InterPro" id="IPR028889">
    <property type="entry name" value="USP"/>
</dbReference>
<dbReference type="GO" id="GO:0016787">
    <property type="term" value="F:hydrolase activity"/>
    <property type="evidence" value="ECO:0007669"/>
    <property type="project" value="UniProtKB-KW"/>
</dbReference>
<dbReference type="PANTHER" id="PTHR22975:SF5">
    <property type="entry name" value="INACTIVE UBIQUITIN CARBOXYL-TERMINAL HYDROLASE 54"/>
    <property type="match status" value="1"/>
</dbReference>
<dbReference type="SUPFAM" id="SSF54001">
    <property type="entry name" value="Cysteine proteinases"/>
    <property type="match status" value="1"/>
</dbReference>
<evidence type="ECO:0000313" key="5">
    <source>
        <dbReference type="EMBL" id="KAI2657765.1"/>
    </source>
</evidence>
<dbReference type="PANTHER" id="PTHR22975">
    <property type="entry name" value="UBIQUITIN SPECIFIC PROTEINASE"/>
    <property type="match status" value="1"/>
</dbReference>
<feature type="compositionally biased region" description="Polar residues" evidence="3">
    <location>
        <begin position="978"/>
        <end position="1005"/>
    </location>
</feature>
<feature type="compositionally biased region" description="Polar residues" evidence="3">
    <location>
        <begin position="922"/>
        <end position="933"/>
    </location>
</feature>
<comment type="caution">
    <text evidence="5">The sequence shown here is derived from an EMBL/GenBank/DDBJ whole genome shotgun (WGS) entry which is preliminary data.</text>
</comment>
<feature type="compositionally biased region" description="Polar residues" evidence="3">
    <location>
        <begin position="1304"/>
        <end position="1313"/>
    </location>
</feature>
<organism evidence="5 6">
    <name type="scientific">Labeo rohita</name>
    <name type="common">Indian major carp</name>
    <name type="synonym">Cyprinus rohita</name>
    <dbReference type="NCBI Taxonomy" id="84645"/>
    <lineage>
        <taxon>Eukaryota</taxon>
        <taxon>Metazoa</taxon>
        <taxon>Chordata</taxon>
        <taxon>Craniata</taxon>
        <taxon>Vertebrata</taxon>
        <taxon>Euteleostomi</taxon>
        <taxon>Actinopterygii</taxon>
        <taxon>Neopterygii</taxon>
        <taxon>Teleostei</taxon>
        <taxon>Ostariophysi</taxon>
        <taxon>Cypriniformes</taxon>
        <taxon>Cyprinidae</taxon>
        <taxon>Labeoninae</taxon>
        <taxon>Labeonini</taxon>
        <taxon>Labeo</taxon>
    </lineage>
</organism>
<feature type="compositionally biased region" description="Low complexity" evidence="3">
    <location>
        <begin position="827"/>
        <end position="839"/>
    </location>
</feature>
<dbReference type="Pfam" id="PF00443">
    <property type="entry name" value="UCH"/>
    <property type="match status" value="1"/>
</dbReference>
<feature type="compositionally biased region" description="Low complexity" evidence="3">
    <location>
        <begin position="1420"/>
        <end position="1430"/>
    </location>
</feature>
<feature type="compositionally biased region" description="Low complexity" evidence="3">
    <location>
        <begin position="399"/>
        <end position="415"/>
    </location>
</feature>
<name>A0ABQ8M554_LABRO</name>
<feature type="compositionally biased region" description="Polar residues" evidence="3">
    <location>
        <begin position="653"/>
        <end position="662"/>
    </location>
</feature>
<gene>
    <name evidence="5" type="ORF">H4Q32_009160</name>
</gene>
<feature type="region of interest" description="Disordered" evidence="3">
    <location>
        <begin position="975"/>
        <end position="1089"/>
    </location>
</feature>
<feature type="region of interest" description="Disordered" evidence="3">
    <location>
        <begin position="807"/>
        <end position="855"/>
    </location>
</feature>
<feature type="domain" description="USP" evidence="4">
    <location>
        <begin position="34"/>
        <end position="365"/>
    </location>
</feature>
<dbReference type="CDD" id="cd02257">
    <property type="entry name" value="Peptidase_C19"/>
    <property type="match status" value="1"/>
</dbReference>
<feature type="compositionally biased region" description="Polar residues" evidence="3">
    <location>
        <begin position="1256"/>
        <end position="1266"/>
    </location>
</feature>
<dbReference type="InterPro" id="IPR038765">
    <property type="entry name" value="Papain-like_cys_pep_sf"/>
</dbReference>
<evidence type="ECO:0000256" key="1">
    <source>
        <dbReference type="ARBA" id="ARBA00022786"/>
    </source>
</evidence>
<feature type="region of interest" description="Disordered" evidence="3">
    <location>
        <begin position="1132"/>
        <end position="1151"/>
    </location>
</feature>
<evidence type="ECO:0000256" key="2">
    <source>
        <dbReference type="ARBA" id="ARBA00022801"/>
    </source>
</evidence>